<evidence type="ECO:0000313" key="3">
    <source>
        <dbReference type="Proteomes" id="UP000784294"/>
    </source>
</evidence>
<dbReference type="EMBL" id="CAAALY010067908">
    <property type="protein sequence ID" value="VEL24471.1"/>
    <property type="molecule type" value="Genomic_DNA"/>
</dbReference>
<protein>
    <recommendedName>
        <fullName evidence="1">PDZ domain-containing protein</fullName>
    </recommendedName>
</protein>
<dbReference type="OrthoDB" id="44841at2759"/>
<dbReference type="AlphaFoldDB" id="A0A3S5BYG2"/>
<sequence length="116" mass="12707">MHLFALRKGGIRANRTGLGGRKIMGLFVEKVYANSPAGNCSLISKGDQILKVNDEDICILSHAEAVTLINSAGPEILLSIRSLNEAKLVSLDICLLKRETFDEMVTNKRNVVVKQI</sequence>
<dbReference type="Proteomes" id="UP000784294">
    <property type="component" value="Unassembled WGS sequence"/>
</dbReference>
<reference evidence="2" key="1">
    <citation type="submission" date="2018-11" db="EMBL/GenBank/DDBJ databases">
        <authorList>
            <consortium name="Pathogen Informatics"/>
        </authorList>
    </citation>
    <scope>NUCLEOTIDE SEQUENCE</scope>
</reference>
<dbReference type="InterPro" id="IPR001478">
    <property type="entry name" value="PDZ"/>
</dbReference>
<keyword evidence="3" id="KW-1185">Reference proteome</keyword>
<dbReference type="Gene3D" id="2.30.42.10">
    <property type="match status" value="1"/>
</dbReference>
<accession>A0A3S5BYG2</accession>
<comment type="caution">
    <text evidence="2">The sequence shown here is derived from an EMBL/GenBank/DDBJ whole genome shotgun (WGS) entry which is preliminary data.</text>
</comment>
<dbReference type="InterPro" id="IPR036034">
    <property type="entry name" value="PDZ_sf"/>
</dbReference>
<organism evidence="2 3">
    <name type="scientific">Protopolystoma xenopodis</name>
    <dbReference type="NCBI Taxonomy" id="117903"/>
    <lineage>
        <taxon>Eukaryota</taxon>
        <taxon>Metazoa</taxon>
        <taxon>Spiralia</taxon>
        <taxon>Lophotrochozoa</taxon>
        <taxon>Platyhelminthes</taxon>
        <taxon>Monogenea</taxon>
        <taxon>Polyopisthocotylea</taxon>
        <taxon>Polystomatidea</taxon>
        <taxon>Polystomatidae</taxon>
        <taxon>Protopolystoma</taxon>
    </lineage>
</organism>
<gene>
    <name evidence="2" type="ORF">PXEA_LOCUS17911</name>
</gene>
<dbReference type="SMART" id="SM00228">
    <property type="entry name" value="PDZ"/>
    <property type="match status" value="1"/>
</dbReference>
<evidence type="ECO:0000259" key="1">
    <source>
        <dbReference type="PROSITE" id="PS50106"/>
    </source>
</evidence>
<dbReference type="PROSITE" id="PS50106">
    <property type="entry name" value="PDZ"/>
    <property type="match status" value="1"/>
</dbReference>
<feature type="domain" description="PDZ" evidence="1">
    <location>
        <begin position="20"/>
        <end position="84"/>
    </location>
</feature>
<dbReference type="SUPFAM" id="SSF50156">
    <property type="entry name" value="PDZ domain-like"/>
    <property type="match status" value="1"/>
</dbReference>
<proteinExistence type="predicted"/>
<evidence type="ECO:0000313" key="2">
    <source>
        <dbReference type="EMBL" id="VEL24471.1"/>
    </source>
</evidence>
<name>A0A3S5BYG2_9PLAT</name>
<dbReference type="Pfam" id="PF00595">
    <property type="entry name" value="PDZ"/>
    <property type="match status" value="1"/>
</dbReference>
<dbReference type="CDD" id="cd00136">
    <property type="entry name" value="PDZ_canonical"/>
    <property type="match status" value="1"/>
</dbReference>